<feature type="region of interest" description="Disordered" evidence="5">
    <location>
        <begin position="1061"/>
        <end position="1096"/>
    </location>
</feature>
<dbReference type="InterPro" id="IPR042081">
    <property type="entry name" value="RNA_2'-PTrans_C"/>
</dbReference>
<dbReference type="GO" id="GO:0003676">
    <property type="term" value="F:nucleic acid binding"/>
    <property type="evidence" value="ECO:0007669"/>
    <property type="project" value="InterPro"/>
</dbReference>
<dbReference type="GO" id="GO:0016740">
    <property type="term" value="F:transferase activity"/>
    <property type="evidence" value="ECO:0007669"/>
    <property type="project" value="InterPro"/>
</dbReference>
<dbReference type="PANTHER" id="PTHR11319:SF35">
    <property type="entry name" value="OUTER MEMBRANE PROTEIN PMPC-RELATED"/>
    <property type="match status" value="1"/>
</dbReference>
<dbReference type="Pfam" id="PF01885">
    <property type="entry name" value="PTS_2-RNA"/>
    <property type="match status" value="1"/>
</dbReference>
<feature type="transmembrane region" description="Helical" evidence="6">
    <location>
        <begin position="3481"/>
        <end position="3503"/>
    </location>
</feature>
<dbReference type="SUPFAM" id="SSF90229">
    <property type="entry name" value="CCCH zinc finger"/>
    <property type="match status" value="1"/>
</dbReference>
<dbReference type="Gene3D" id="2.10.50.10">
    <property type="entry name" value="Tumor Necrosis Factor Receptor, subunit A, domain 2"/>
    <property type="match status" value="1"/>
</dbReference>
<evidence type="ECO:0000313" key="9">
    <source>
        <dbReference type="EMBL" id="OLQ14354.1"/>
    </source>
</evidence>
<dbReference type="Gene3D" id="3.30.420.10">
    <property type="entry name" value="Ribonuclease H-like superfamily/Ribonuclease H"/>
    <property type="match status" value="1"/>
</dbReference>
<feature type="transmembrane region" description="Helical" evidence="6">
    <location>
        <begin position="3432"/>
        <end position="3460"/>
    </location>
</feature>
<organism evidence="9 10">
    <name type="scientific">Symbiodinium microadriaticum</name>
    <name type="common">Dinoflagellate</name>
    <name type="synonym">Zooxanthella microadriatica</name>
    <dbReference type="NCBI Taxonomy" id="2951"/>
    <lineage>
        <taxon>Eukaryota</taxon>
        <taxon>Sar</taxon>
        <taxon>Alveolata</taxon>
        <taxon>Dinophyceae</taxon>
        <taxon>Suessiales</taxon>
        <taxon>Symbiodiniaceae</taxon>
        <taxon>Symbiodinium</taxon>
    </lineage>
</organism>
<evidence type="ECO:0000259" key="7">
    <source>
        <dbReference type="PROSITE" id="PS50103"/>
    </source>
</evidence>
<feature type="compositionally biased region" description="Basic and acidic residues" evidence="5">
    <location>
        <begin position="963"/>
        <end position="980"/>
    </location>
</feature>
<evidence type="ECO:0000256" key="4">
    <source>
        <dbReference type="PROSITE-ProRule" id="PRU00723"/>
    </source>
</evidence>
<feature type="compositionally biased region" description="Acidic residues" evidence="5">
    <location>
        <begin position="3795"/>
        <end position="3805"/>
    </location>
</feature>
<feature type="compositionally biased region" description="Polar residues" evidence="5">
    <location>
        <begin position="81"/>
        <end position="90"/>
    </location>
</feature>
<dbReference type="InterPro" id="IPR002745">
    <property type="entry name" value="Ptrans_KptA/Tpt1"/>
</dbReference>
<name>A0A1Q9F3T4_SYMMI</name>
<feature type="region of interest" description="Disordered" evidence="5">
    <location>
        <begin position="676"/>
        <end position="716"/>
    </location>
</feature>
<dbReference type="InterPro" id="IPR011641">
    <property type="entry name" value="Tyr-kin_ephrin_A/B_rcpt-like"/>
</dbReference>
<sequence length="3839" mass="426389">MLTWLRPYLKRLIDIACESLKAKRARDIEQLYSWPYEDFTVEELLEKLPGPTVEEVDEPMDAVDSSKDAPADSPLGERAESSNQNASNVPMETDAPEGSPQGVGSGVKVEQAEGSLQGEANNEKAFENLAGELVDQKYGCNQPGLTTTVFASTRLEDVVDSMCAMDPIYYRRPKSLDVEFRLARRQWRSTKLFSNESENLAEPTGMLLAGEGIPLGCESYFQRKMLFRGSSIAECKDYSCSAIVDNKFACYNNKWVLGPGCRVAGFNPDHCAPYLTAFSWQFGSTIQKIFAFNTAIAYGEASSWTNYVNLPRNKRVASYWWSPAQEFADIGPSVITWSPSNKAAWDSGIRTGQNPGSQIKTYVSSAIAERYDSVFKTASNFDLILADVEFVMANLKSKLENGVAEPYFDTACEWVQANLEKVRSWIPSPVECSPGTGVRTADGGYDPMSLEDAAYCEWCPPGRFSSAARLGSVQTFKCESCPAGQKMAVGGSTECETCGVGSFSGSPGQTDCELCPIGTFMGQRGASRCDRCPTPMVTVEEGSLVETECLCPENYVRPCLQRSAANGTRSGCNCAPSVYHPPTNAFCIPCPSPDFLQCGLGTDEVVISRRSLMAVVPTTGTPGASNNDNAPDYNAYFLQLLQENQQINVFVNDWSVEHATEEQELEGILGNQQVFSLSGGPKAKDSEAQETQKHFEELEEHKPIEASKTESPHESLVSALKAAIGKKDDDDKPRVKEAESIRLPDFPNPESYRSWKIAVREAVRAASDRPDEAFNWVQEVYEKTATSDALRTTGKFITLDTKILNALSRVTKGELNRQIINYKESEAAAGRAVRGKQVLFMFEQFFKTNEAAGSLYSVEDLLKVKLVRDDLSTFIHNWESVIAGLNHQPEETTLRDILLRELRNSSKLKFDLEVYDRAKEGEEKHAYGYLVKCVKELLERERTRSNRTAIAKAHGARYGAPAYDEKPKAPTTPRGRDEKKPCFAFQRGKCPRGKNCPFVHVKADPSRGRTPPRSPKGGRPDSAGSGKGSGKDKDKSKILCIFYPKGTCKNGKNCPFLHKDASPSVPAKSDKDLKQRANSPAKRRRPSKKRGKSADKKATCCLSADATLTGEPSSSAEGVKFALAARKGEAGPRDIALEGDGWSFVKPKRLYMFHYAKNEDCPKSDPNDLNDALESAIYLESAVTGMSQGVDVKCKYKCRTRDGFCIHCKCAAPIPVIATPARANGSNLEIIADTGSEEDLISNSDLEVHFKERAKQIPSNAVSLITANGPVEADSKHEVHVEGMPHQLQEIPKQKKDELDNVWTILEDSVNIDELEGIYGELPEGTVASITLFALPEGEEEAQADSDVEPLSVPKSKKDEASLRAEAASIEHKLTHRPKNPFCPVCQRAKMYAPQARRKGGSSTIHSKAFGDHITVDHIITRDAKDYGFQDETVAHVVKDVFSKFRYVYPSASKSGEQCHEDMLHFLAVDDNVKMLYSDNALEFNYVAKQLRCRHNTSRAYVDENSAVIEREIRTILEGTRSNLVQSGLPDRYWPLAAQHHAMCLNITKRLDDGQVPWEIRFGEPFNGKKIPFGAKILYWAPPKQKTPQRSKFAGTGIEGIFLGYHIQPGFVFKAEYLVAPLYEIHNAIENDAFKVFRTKRLETLEGDFVYPLVDAKHEPSKPPNLDDQHRNVIEDRNPHPPLEEGGKDLFDDIIFDNRPLSEWQKLVDKGCWVEKKVREYEAVASEAKKDNAKVHFGNIFEIGALKGAELKEGAPNRKYKGRSVFQGNKVVDENSDHALFAEMSSSPASMEAGKILDVFGSQPGYIIQQADAKQAYTQALFTGVATWVRLPKNRWPKSWKGMSDPVVPLKLALYGHPDSGGIWEKHCETQLKKVGFEAVLTGIWKSVFYHPVKKLLLVVYVDDFKLAGPKDNIKEGWKTISSVTDMDPPEAIGRYFGCMHREEHDLMLPKDAHPFRHVFEPDAKTATPARTEDYWDIDPENLLAVRHHNYPRRRLYVPNEDDARIFPTIGPRRYTVVAKSDKCISDNSNDSRDRNLKEWWSGETYFDLAGRDQESFELAVAATRKGKPIRNRSDAKKEVKQSKFVTPSQDQKEKPVMFKPVTRVTYDMKDFLDSCVDRYCELAKVDRKTLKQAATPFHEHRTARPIIGEEEKAGRLQPIASRVLMKILFAARMARWDFISAAQSLASRVPNLIEMTYVGDERLSKLKPTARLSPKRKKVLIFVSDSSTALCKANRKGKLTKGDLANEVDNVALNCGYLHAYYTMCWGKTLSWLAWQVEEHLKVAAVDSPDALIDIIVWWAGNEISGQWGCIPTRIAPAADSLAARKGEPGNEIGFIKIVGKVDAELFQLHNAYDDLNEAMFTGFSNRGLQTQSATTCVEKLELYDAFHASEDDHNREVFTAFIHATLCVSRAEWIAEMMQIAIKPLRRKHKHVEPDNAGNPSATKALRDWHAEKEAIRKAREGVKIEKEHSEITEEDRAWEQPDVAKAADVTTLPTTPPADKAIREDVPDFGPTTTVESIAECVNDVVAQDADGKVSYQPPSDVDLVDAGDYDVPIQSSMGRVVEDVAPPKAEAAPTRMSDQDEDLLRREMYVDHSAPQGAATSTGSPAQEYFYNGDQEVKFNHGDLEFLSLLLRGHELEQHGLVFDKGCWTDVDKLLDRFNYCRQRRRGVRQLLRAAKADKKGRIRLLGIDVPMKETIGQDLFPVSVRIAQGHNERLVSDEEADYLLATTWYSNLDADEAQVRSSEYGVTVLSAADTPKKLYHRTTVSGLQSILKGGIIPGAKRSGRAHGYFSSYRLNDARYQSGMRSNMPIEIAIDTLKAMASGCEFFTTDSDGTLTRNTVPPECIISAIDTSKKEAASSSSKAPPAAKTMPIKPTAAKSSAPKPTVNKMPPTTTSAEEFADVAMDDDKATREGESSAAVDVDSDTSDAGEEDPYPLGSFPCANCQAVVAKGMLFCLKCKAPQTDESSKVTKKLLKTKVSGFVFSQLNASTKKRGQMSAEATVVRDAKEGRTLEDMHRFDYIAKACLPDPGRNEEQARVLYAHCEVEPLRTLRLTDDVCSVPIGFTYMGAFLPPRLYADIAMHTPDARRILTFDGEVNLTGQTNVAMREELKHILDDSLVSAEMQAAQTERLAEQTGRSPLATGYTQAQWDEWNRSRQQSRRYTQDLPCSSSMENASLNYPRPKPGYYTSFEKPLQVYKCKDSIICPGNAVGLCAPNAHGLACGLCEDGYYRSVDGYCVECGGVFTMPFVPVASVFLVPVGLLIMIKLGGNNDVTKGQLSPFNELLGLSYVGIIFMQTLGTNIGIMPSAPTMIADSFSWTPAISDIASQFRLSCFAPMSFEVEFTLKLLSPIYGAFLFVGVYLIAACIPRLRLNKDVVVGTYLSVFNAFFISVMNLSLTLFQTYRNPTGEWSMISAPSVLTSSEVWQSLVYATAVAVVIYGVGAAAGSAYAIVVAPSKFKDVSFRMRWKCLFLQVRPSVYWWVIVSILKGLFLSLTTVIFDSPMAQTVYLGTGLLIYFLAVFWFLPWRTSTLLCLDVALHYVLAVLCLLMPFFVPASETEIQDVAVLFLVVSVFGAFFAAGCIVGVMRTQSPNAQRAWRLTYEKDARMFVQIFQAARAVCTSVRGTEIPRVGPTLFVELVFFMKGFIVGRHLGPSIAAQLTDTAWAVAQVVNHHQLIRRDGVVYFLESLRDRLGRTPDQTLGLMLRLRRYPGTSMSTWATHVRETSKRVHVALSRARQESKKSRVPNASASFPEAAGSSSPSKKSPSHASPTRASDATQEEPQAEFIPSDLREEDDEEDDPEQPSLDPGVQGFSSWRRRRRKVGKDDYDDDDSDER</sequence>
<dbReference type="OrthoDB" id="446949at2759"/>
<keyword evidence="10" id="KW-1185">Reference proteome</keyword>
<dbReference type="CDD" id="cd00185">
    <property type="entry name" value="TNFRSF"/>
    <property type="match status" value="1"/>
</dbReference>
<dbReference type="SUPFAM" id="SSF57184">
    <property type="entry name" value="Growth factor receptor domain"/>
    <property type="match status" value="1"/>
</dbReference>
<feature type="compositionally biased region" description="Basic and acidic residues" evidence="5">
    <location>
        <begin position="2909"/>
        <end position="2918"/>
    </location>
</feature>
<feature type="compositionally biased region" description="Acidic residues" evidence="5">
    <location>
        <begin position="2925"/>
        <end position="2936"/>
    </location>
</feature>
<keyword evidence="6" id="KW-0812">Transmembrane</keyword>
<feature type="region of interest" description="Disordered" evidence="5">
    <location>
        <begin position="996"/>
        <end position="1034"/>
    </location>
</feature>
<dbReference type="InterPro" id="IPR036397">
    <property type="entry name" value="RNaseH_sf"/>
</dbReference>
<keyword evidence="2 4" id="KW-0863">Zinc-finger</keyword>
<evidence type="ECO:0000256" key="3">
    <source>
        <dbReference type="ARBA" id="ARBA00022833"/>
    </source>
</evidence>
<feature type="compositionally biased region" description="Polar residues" evidence="5">
    <location>
        <begin position="3771"/>
        <end position="3780"/>
    </location>
</feature>
<feature type="domain" description="C3H1-type" evidence="7">
    <location>
        <begin position="976"/>
        <end position="1003"/>
    </location>
</feature>
<evidence type="ECO:0000256" key="1">
    <source>
        <dbReference type="ARBA" id="ARBA00022723"/>
    </source>
</evidence>
<evidence type="ECO:0000256" key="6">
    <source>
        <dbReference type="SAM" id="Phobius"/>
    </source>
</evidence>
<comment type="caution">
    <text evidence="9">The sequence shown here is derived from an EMBL/GenBank/DDBJ whole genome shotgun (WGS) entry which is preliminary data.</text>
</comment>
<dbReference type="SUPFAM" id="SSF56399">
    <property type="entry name" value="ADP-ribosylation"/>
    <property type="match status" value="1"/>
</dbReference>
<feature type="region of interest" description="Disordered" evidence="5">
    <location>
        <begin position="2068"/>
        <end position="2092"/>
    </location>
</feature>
<gene>
    <name evidence="9" type="ORF">AK812_SmicGene1499</name>
</gene>
<evidence type="ECO:0000313" key="10">
    <source>
        <dbReference type="Proteomes" id="UP000186817"/>
    </source>
</evidence>
<dbReference type="GO" id="GO:0015074">
    <property type="term" value="P:DNA integration"/>
    <property type="evidence" value="ECO:0007669"/>
    <property type="project" value="InterPro"/>
</dbReference>
<reference evidence="9 10" key="1">
    <citation type="submission" date="2016-02" db="EMBL/GenBank/DDBJ databases">
        <title>Genome analysis of coral dinoflagellate symbionts highlights evolutionary adaptations to a symbiotic lifestyle.</title>
        <authorList>
            <person name="Aranda M."/>
            <person name="Li Y."/>
            <person name="Liew Y.J."/>
            <person name="Baumgarten S."/>
            <person name="Simakov O."/>
            <person name="Wilson M."/>
            <person name="Piel J."/>
            <person name="Ashoor H."/>
            <person name="Bougouffa S."/>
            <person name="Bajic V.B."/>
            <person name="Ryu T."/>
            <person name="Ravasi T."/>
            <person name="Bayer T."/>
            <person name="Micklem G."/>
            <person name="Kim H."/>
            <person name="Bhak J."/>
            <person name="Lajeunesse T.C."/>
            <person name="Voolstra C.R."/>
        </authorList>
    </citation>
    <scope>NUCLEOTIDE SEQUENCE [LARGE SCALE GENOMIC DNA]</scope>
    <source>
        <strain evidence="9 10">CCMP2467</strain>
    </source>
</reference>
<dbReference type="InterPro" id="IPR013103">
    <property type="entry name" value="RVT_2"/>
</dbReference>
<dbReference type="Proteomes" id="UP000186817">
    <property type="component" value="Unassembled WGS sequence"/>
</dbReference>
<evidence type="ECO:0000256" key="5">
    <source>
        <dbReference type="SAM" id="MobiDB-lite"/>
    </source>
</evidence>
<keyword evidence="6" id="KW-0472">Membrane</keyword>
<feature type="region of interest" description="Disordered" evidence="5">
    <location>
        <begin position="2859"/>
        <end position="2936"/>
    </location>
</feature>
<keyword evidence="6" id="KW-1133">Transmembrane helix</keyword>
<feature type="compositionally biased region" description="Basic and acidic residues" evidence="5">
    <location>
        <begin position="2072"/>
        <end position="2082"/>
    </location>
</feature>
<feature type="zinc finger region" description="C3H1-type" evidence="4">
    <location>
        <begin position="1034"/>
        <end position="1061"/>
    </location>
</feature>
<dbReference type="InterPro" id="IPR000571">
    <property type="entry name" value="Znf_CCCH"/>
</dbReference>
<keyword evidence="3 4" id="KW-0862">Zinc</keyword>
<feature type="region of interest" description="Disordered" evidence="5">
    <location>
        <begin position="1338"/>
        <end position="1360"/>
    </location>
</feature>
<feature type="compositionally biased region" description="Basic and acidic residues" evidence="5">
    <location>
        <begin position="64"/>
        <end position="80"/>
    </location>
</feature>
<feature type="region of interest" description="Disordered" evidence="5">
    <location>
        <begin position="3732"/>
        <end position="3839"/>
    </location>
</feature>
<dbReference type="Gene3D" id="3.20.170.30">
    <property type="match status" value="1"/>
</dbReference>
<feature type="compositionally biased region" description="Basic and acidic residues" evidence="5">
    <location>
        <begin position="682"/>
        <end position="713"/>
    </location>
</feature>
<dbReference type="PANTHER" id="PTHR11319">
    <property type="entry name" value="G PROTEIN-COUPLED RECEPTOR-RELATED"/>
    <property type="match status" value="1"/>
</dbReference>
<dbReference type="InterPro" id="IPR036855">
    <property type="entry name" value="Znf_CCCH_sf"/>
</dbReference>
<dbReference type="EMBL" id="LSRX01000016">
    <property type="protein sequence ID" value="OLQ14354.1"/>
    <property type="molecule type" value="Genomic_DNA"/>
</dbReference>
<dbReference type="Gene3D" id="3.30.1370.210">
    <property type="match status" value="1"/>
</dbReference>
<accession>A0A1Q9F3T4</accession>
<dbReference type="SMART" id="SM00356">
    <property type="entry name" value="ZnF_C3H1"/>
    <property type="match status" value="2"/>
</dbReference>
<feature type="zinc finger region" description="C3H1-type" evidence="4">
    <location>
        <begin position="976"/>
        <end position="1003"/>
    </location>
</feature>
<dbReference type="GO" id="GO:0008270">
    <property type="term" value="F:zinc ion binding"/>
    <property type="evidence" value="ECO:0007669"/>
    <property type="project" value="UniProtKB-KW"/>
</dbReference>
<feature type="domain" description="C3H1-type" evidence="7">
    <location>
        <begin position="1034"/>
        <end position="1061"/>
    </location>
</feature>
<evidence type="ECO:0000259" key="8">
    <source>
        <dbReference type="PROSITE" id="PS50994"/>
    </source>
</evidence>
<feature type="transmembrane region" description="Helical" evidence="6">
    <location>
        <begin position="3245"/>
        <end position="3267"/>
    </location>
</feature>
<feature type="transmembrane region" description="Helical" evidence="6">
    <location>
        <begin position="3351"/>
        <end position="3371"/>
    </location>
</feature>
<feature type="compositionally biased region" description="Acidic residues" evidence="5">
    <location>
        <begin position="3830"/>
        <end position="3839"/>
    </location>
</feature>
<dbReference type="Pfam" id="PF07699">
    <property type="entry name" value="Ephrin_rec_like"/>
    <property type="match status" value="1"/>
</dbReference>
<dbReference type="PROSITE" id="PS50103">
    <property type="entry name" value="ZF_C3H1"/>
    <property type="match status" value="2"/>
</dbReference>
<dbReference type="InterPro" id="IPR012337">
    <property type="entry name" value="RNaseH-like_sf"/>
</dbReference>
<dbReference type="InterPro" id="IPR009030">
    <property type="entry name" value="Growth_fac_rcpt_cys_sf"/>
</dbReference>
<feature type="transmembrane region" description="Helical" evidence="6">
    <location>
        <begin position="3509"/>
        <end position="3528"/>
    </location>
</feature>
<feature type="transmembrane region" description="Helical" evidence="6">
    <location>
        <begin position="3568"/>
        <end position="3589"/>
    </location>
</feature>
<feature type="compositionally biased region" description="Basic residues" evidence="5">
    <location>
        <begin position="1081"/>
        <end position="1091"/>
    </location>
</feature>
<feature type="compositionally biased region" description="Low complexity" evidence="5">
    <location>
        <begin position="2861"/>
        <end position="2872"/>
    </location>
</feature>
<feature type="transmembrane region" description="Helical" evidence="6">
    <location>
        <begin position="3288"/>
        <end position="3308"/>
    </location>
</feature>
<feature type="compositionally biased region" description="Acidic residues" evidence="5">
    <location>
        <begin position="1338"/>
        <end position="1348"/>
    </location>
</feature>
<evidence type="ECO:0000256" key="2">
    <source>
        <dbReference type="ARBA" id="ARBA00022771"/>
    </source>
</evidence>
<protein>
    <submittedName>
        <fullName evidence="9">Zinc finger CCCH domain-containing protein 55</fullName>
    </submittedName>
</protein>
<feature type="region of interest" description="Disordered" evidence="5">
    <location>
        <begin position="948"/>
        <end position="980"/>
    </location>
</feature>
<dbReference type="SUPFAM" id="SSF53098">
    <property type="entry name" value="Ribonuclease H-like"/>
    <property type="match status" value="1"/>
</dbReference>
<feature type="transmembrane region" description="Helical" evidence="6">
    <location>
        <begin position="3535"/>
        <end position="3556"/>
    </location>
</feature>
<feature type="domain" description="Integrase catalytic" evidence="8">
    <location>
        <begin position="1390"/>
        <end position="1565"/>
    </location>
</feature>
<dbReference type="SMART" id="SM01411">
    <property type="entry name" value="Ephrin_rec_like"/>
    <property type="match status" value="2"/>
</dbReference>
<feature type="transmembrane region" description="Helical" evidence="6">
    <location>
        <begin position="3383"/>
        <end position="3404"/>
    </location>
</feature>
<feature type="region of interest" description="Disordered" evidence="5">
    <location>
        <begin position="56"/>
        <end position="106"/>
    </location>
</feature>
<dbReference type="Pfam" id="PF07727">
    <property type="entry name" value="RVT_2"/>
    <property type="match status" value="1"/>
</dbReference>
<dbReference type="PROSITE" id="PS50994">
    <property type="entry name" value="INTEGRASE"/>
    <property type="match status" value="1"/>
</dbReference>
<keyword evidence="1 4" id="KW-0479">Metal-binding</keyword>
<dbReference type="InterPro" id="IPR001584">
    <property type="entry name" value="Integrase_cat-core"/>
</dbReference>
<proteinExistence type="predicted"/>